<keyword evidence="2" id="KW-1185">Reference proteome</keyword>
<accession>A0A1Q4V0Y2</accession>
<dbReference type="AlphaFoldDB" id="A0A1Q4V0Y2"/>
<gene>
    <name evidence="1" type="ORF">AB852_28335</name>
</gene>
<reference evidence="1 2" key="1">
    <citation type="submission" date="2015-06" db="EMBL/GenBank/DDBJ databases">
        <title>Cloning and characterization of the uncialamcin biosynthetic gene cluster.</title>
        <authorList>
            <person name="Yan X."/>
            <person name="Huang T."/>
            <person name="Ge H."/>
            <person name="Shen B."/>
        </authorList>
    </citation>
    <scope>NUCLEOTIDE SEQUENCE [LARGE SCALE GENOMIC DNA]</scope>
    <source>
        <strain evidence="1 2">DCA2648</strain>
    </source>
</reference>
<dbReference type="STRING" id="1048205.AB852_28335"/>
<sequence length="91" mass="10148">MTGRHTADSITDDALDALYAERDQARTALGDILSHFVHKGHPGEPCLSSGWVGERTVARWRAVLRPPAEPTPAEEGVADRQYWNTRYTEES</sequence>
<protein>
    <submittedName>
        <fullName evidence="1">Uncharacterized protein</fullName>
    </submittedName>
</protein>
<comment type="caution">
    <text evidence="1">The sequence shown here is derived from an EMBL/GenBank/DDBJ whole genome shotgun (WGS) entry which is preliminary data.</text>
</comment>
<dbReference type="EMBL" id="LFBV01000009">
    <property type="protein sequence ID" value="OKH91471.1"/>
    <property type="molecule type" value="Genomic_DNA"/>
</dbReference>
<evidence type="ECO:0000313" key="1">
    <source>
        <dbReference type="EMBL" id="OKH91471.1"/>
    </source>
</evidence>
<organism evidence="1 2">
    <name type="scientific">Streptomyces uncialis</name>
    <dbReference type="NCBI Taxonomy" id="1048205"/>
    <lineage>
        <taxon>Bacteria</taxon>
        <taxon>Bacillati</taxon>
        <taxon>Actinomycetota</taxon>
        <taxon>Actinomycetes</taxon>
        <taxon>Kitasatosporales</taxon>
        <taxon>Streptomycetaceae</taxon>
        <taxon>Streptomyces</taxon>
    </lineage>
</organism>
<dbReference type="Proteomes" id="UP000186455">
    <property type="component" value="Unassembled WGS sequence"/>
</dbReference>
<dbReference type="RefSeq" id="WP_073793156.1">
    <property type="nucleotide sequence ID" value="NZ_LFBV01000009.1"/>
</dbReference>
<evidence type="ECO:0000313" key="2">
    <source>
        <dbReference type="Proteomes" id="UP000186455"/>
    </source>
</evidence>
<name>A0A1Q4V0Y2_9ACTN</name>
<proteinExistence type="predicted"/>